<evidence type="ECO:0000259" key="12">
    <source>
        <dbReference type="Pfam" id="PF08245"/>
    </source>
</evidence>
<dbReference type="Gene3D" id="3.90.190.20">
    <property type="entry name" value="Mur ligase, C-terminal domain"/>
    <property type="match status" value="1"/>
</dbReference>
<dbReference type="GO" id="GO:0071555">
    <property type="term" value="P:cell wall organization"/>
    <property type="evidence" value="ECO:0007669"/>
    <property type="project" value="UniProtKB-KW"/>
</dbReference>
<dbReference type="GO" id="GO:0016881">
    <property type="term" value="F:acid-amino acid ligase activity"/>
    <property type="evidence" value="ECO:0007669"/>
    <property type="project" value="InterPro"/>
</dbReference>
<dbReference type="RefSeq" id="WP_039575935.1">
    <property type="nucleotide sequence ID" value="NZ_CP009122.1"/>
</dbReference>
<dbReference type="Proteomes" id="UP000030907">
    <property type="component" value="Chromosome"/>
</dbReference>
<keyword evidence="9" id="KW-0812">Transmembrane</keyword>
<dbReference type="InterPro" id="IPR013221">
    <property type="entry name" value="Mur_ligase_cen"/>
</dbReference>
<dbReference type="SUPFAM" id="SSF53623">
    <property type="entry name" value="MurD-like peptide ligases, catalytic domain"/>
    <property type="match status" value="1"/>
</dbReference>
<keyword evidence="4" id="KW-0067">ATP-binding</keyword>
<accession>A0A0A7PIA0</accession>
<reference evidence="13 14" key="1">
    <citation type="journal article" date="2015" name="Int. J. Syst. Evol. Microbiol.">
        <title>Description of Sphingopyxis fribergensis sp. nov. - a soil bacterium with the ability to degrade styrene and phenylacetic acid.</title>
        <authorList>
            <person name="Oelschlagel M."/>
            <person name="Ruckert C."/>
            <person name="Kalinowski J."/>
            <person name="Schmidt G."/>
            <person name="Schlomann M."/>
            <person name="Tischler D."/>
        </authorList>
    </citation>
    <scope>NUCLEOTIDE SEQUENCE [LARGE SCALE GENOMIC DNA]</scope>
    <source>
        <strain evidence="13 14">Kp5.2</strain>
    </source>
</reference>
<dbReference type="Pfam" id="PF01225">
    <property type="entry name" value="Mur_ligase"/>
    <property type="match status" value="1"/>
</dbReference>
<dbReference type="Gene3D" id="3.40.1190.10">
    <property type="entry name" value="Mur-like, catalytic domain"/>
    <property type="match status" value="1"/>
</dbReference>
<dbReference type="InterPro" id="IPR004101">
    <property type="entry name" value="Mur_ligase_C"/>
</dbReference>
<dbReference type="GO" id="GO:0008360">
    <property type="term" value="P:regulation of cell shape"/>
    <property type="evidence" value="ECO:0007669"/>
    <property type="project" value="UniProtKB-KW"/>
</dbReference>
<keyword evidence="7" id="KW-0131">Cell cycle</keyword>
<protein>
    <submittedName>
        <fullName evidence="13">Mur ligase, middle region</fullName>
    </submittedName>
</protein>
<evidence type="ECO:0000313" key="14">
    <source>
        <dbReference type="Proteomes" id="UP000030907"/>
    </source>
</evidence>
<evidence type="ECO:0000256" key="9">
    <source>
        <dbReference type="SAM" id="Phobius"/>
    </source>
</evidence>
<keyword evidence="14" id="KW-1185">Reference proteome</keyword>
<keyword evidence="8" id="KW-0961">Cell wall biogenesis/degradation</keyword>
<evidence type="ECO:0000256" key="7">
    <source>
        <dbReference type="ARBA" id="ARBA00023306"/>
    </source>
</evidence>
<evidence type="ECO:0000256" key="8">
    <source>
        <dbReference type="ARBA" id="ARBA00023316"/>
    </source>
</evidence>
<dbReference type="InterPro" id="IPR050061">
    <property type="entry name" value="MurCDEF_pg_biosynth"/>
</dbReference>
<keyword evidence="6" id="KW-0573">Peptidoglycan synthesis</keyword>
<evidence type="ECO:0000259" key="11">
    <source>
        <dbReference type="Pfam" id="PF02875"/>
    </source>
</evidence>
<gene>
    <name evidence="13" type="ORF">SKP52_14895</name>
</gene>
<dbReference type="HOGENOM" id="CLU_028104_2_1_5"/>
<evidence type="ECO:0000256" key="2">
    <source>
        <dbReference type="ARBA" id="ARBA00022618"/>
    </source>
</evidence>
<dbReference type="STRING" id="1515612.SKP52_14895"/>
<dbReference type="KEGG" id="sphk:SKP52_14895"/>
<feature type="domain" description="Mur ligase N-terminal catalytic" evidence="10">
    <location>
        <begin position="9"/>
        <end position="106"/>
    </location>
</feature>
<keyword evidence="9" id="KW-0472">Membrane</keyword>
<dbReference type="SUPFAM" id="SSF51984">
    <property type="entry name" value="MurCD N-terminal domain"/>
    <property type="match status" value="1"/>
</dbReference>
<feature type="transmembrane region" description="Helical" evidence="9">
    <location>
        <begin position="6"/>
        <end position="26"/>
    </location>
</feature>
<evidence type="ECO:0000256" key="1">
    <source>
        <dbReference type="ARBA" id="ARBA00022598"/>
    </source>
</evidence>
<dbReference type="InterPro" id="IPR036565">
    <property type="entry name" value="Mur-like_cat_sf"/>
</dbReference>
<name>A0A0A7PIA0_9SPHN</name>
<dbReference type="GO" id="GO:0051301">
    <property type="term" value="P:cell division"/>
    <property type="evidence" value="ECO:0007669"/>
    <property type="project" value="UniProtKB-KW"/>
</dbReference>
<sequence>MAENKSYFFCGIGGSGMLPLAMIVAARGAAVSGSDRSRDQGRTPEKFAWLESQGIAFYPQDGSGPQAGQILVASAAIEDSVPDIAAANALGLARMARADLNAALFNDAESAIGVGGTSGKSTVTGMIGWILENTGRKPTVMNGAVMRNFSGEDRPFASALVGDAAIYVSEVDESDGSIALYRPDVAVVTNISLDHKSLEELHRLFGDFAAKARVAVVNADDPESAPLMRGGNVLSFGFGDAAAVRGSDFEALADGCRFAANVDSYRYEIRLRMPGRHNAANALAAIAAARAVDIPVAEAVNALASFAGLARRYEVLGQANGITVIDDFAHNPDKVAATLAAVAELPGRALLFFQPHGYGPLRQMGKELAASFVAGMRPDDKLFVCDPVYFGGTVDRSIGSEALVADIVAGGGDAVHLTTRTNCGAAMIDEAKPGDRILILGARDDTLTEFGRELLEKLAVRA</sequence>
<dbReference type="Gene3D" id="3.40.50.720">
    <property type="entry name" value="NAD(P)-binding Rossmann-like Domain"/>
    <property type="match status" value="1"/>
</dbReference>
<dbReference type="Pfam" id="PF08245">
    <property type="entry name" value="Mur_ligase_M"/>
    <property type="match status" value="1"/>
</dbReference>
<dbReference type="PANTHER" id="PTHR43445">
    <property type="entry name" value="UDP-N-ACETYLMURAMATE--L-ALANINE LIGASE-RELATED"/>
    <property type="match status" value="1"/>
</dbReference>
<evidence type="ECO:0000256" key="4">
    <source>
        <dbReference type="ARBA" id="ARBA00022840"/>
    </source>
</evidence>
<keyword evidence="2" id="KW-0132">Cell division</keyword>
<keyword evidence="3" id="KW-0547">Nucleotide-binding</keyword>
<evidence type="ECO:0000256" key="6">
    <source>
        <dbReference type="ARBA" id="ARBA00022984"/>
    </source>
</evidence>
<dbReference type="InterPro" id="IPR036615">
    <property type="entry name" value="Mur_ligase_C_dom_sf"/>
</dbReference>
<feature type="domain" description="Mur ligase C-terminal" evidence="11">
    <location>
        <begin position="311"/>
        <end position="443"/>
    </location>
</feature>
<keyword evidence="1 13" id="KW-0436">Ligase</keyword>
<dbReference type="GO" id="GO:0005524">
    <property type="term" value="F:ATP binding"/>
    <property type="evidence" value="ECO:0007669"/>
    <property type="project" value="UniProtKB-KW"/>
</dbReference>
<evidence type="ECO:0000259" key="10">
    <source>
        <dbReference type="Pfam" id="PF01225"/>
    </source>
</evidence>
<proteinExistence type="predicted"/>
<dbReference type="PANTHER" id="PTHR43445:SF3">
    <property type="entry name" value="UDP-N-ACETYLMURAMATE--L-ALANINE LIGASE"/>
    <property type="match status" value="1"/>
</dbReference>
<feature type="domain" description="Mur ligase central" evidence="12">
    <location>
        <begin position="114"/>
        <end position="289"/>
    </location>
</feature>
<evidence type="ECO:0000256" key="3">
    <source>
        <dbReference type="ARBA" id="ARBA00022741"/>
    </source>
</evidence>
<dbReference type="AlphaFoldDB" id="A0A0A7PIA0"/>
<organism evidence="13 14">
    <name type="scientific">Sphingopyxis fribergensis</name>
    <dbReference type="NCBI Taxonomy" id="1515612"/>
    <lineage>
        <taxon>Bacteria</taxon>
        <taxon>Pseudomonadati</taxon>
        <taxon>Pseudomonadota</taxon>
        <taxon>Alphaproteobacteria</taxon>
        <taxon>Sphingomonadales</taxon>
        <taxon>Sphingomonadaceae</taxon>
        <taxon>Sphingopyxis</taxon>
    </lineage>
</organism>
<dbReference type="GO" id="GO:0009252">
    <property type="term" value="P:peptidoglycan biosynthetic process"/>
    <property type="evidence" value="ECO:0007669"/>
    <property type="project" value="UniProtKB-KW"/>
</dbReference>
<dbReference type="Pfam" id="PF02875">
    <property type="entry name" value="Mur_ligase_C"/>
    <property type="match status" value="1"/>
</dbReference>
<dbReference type="InterPro" id="IPR000713">
    <property type="entry name" value="Mur_ligase_N"/>
</dbReference>
<dbReference type="SUPFAM" id="SSF53244">
    <property type="entry name" value="MurD-like peptide ligases, peptide-binding domain"/>
    <property type="match status" value="1"/>
</dbReference>
<evidence type="ECO:0000256" key="5">
    <source>
        <dbReference type="ARBA" id="ARBA00022960"/>
    </source>
</evidence>
<evidence type="ECO:0000313" key="13">
    <source>
        <dbReference type="EMBL" id="AJA09861.1"/>
    </source>
</evidence>
<keyword evidence="9" id="KW-1133">Transmembrane helix</keyword>
<keyword evidence="5" id="KW-0133">Cell shape</keyword>
<dbReference type="OrthoDB" id="9804126at2"/>
<dbReference type="EMBL" id="CP009122">
    <property type="protein sequence ID" value="AJA09861.1"/>
    <property type="molecule type" value="Genomic_DNA"/>
</dbReference>